<sequence>MLPFMAQGHIIPFLALAKQIQQSTNFTVTIATTPLNIKSLQSTISSASSNHNNIHLAELPFCSSDHDLHPNTETTENLPLTKMINLSAASLALKPHSRRLISTRKNTISETQMMELAVGLEKGGKPFVWVIRPPVGFDLKGEFKASNIGWKEVKKVIDLMMDESGNGGEMRKNAGEIKEKLRGSIRDNDGDQGKEKGSSVKAMEDFVAALLSRNKISQKLIRGD</sequence>
<reference evidence="4 5" key="3">
    <citation type="submission" date="2019-11" db="EMBL/GenBank/DDBJ databases">
        <title>A de novo genome assembly of a pear dwarfing rootstock.</title>
        <authorList>
            <person name="Wang F."/>
            <person name="Wang J."/>
            <person name="Li S."/>
            <person name="Zhang Y."/>
            <person name="Fang M."/>
            <person name="Ma L."/>
            <person name="Zhao Y."/>
            <person name="Jiang S."/>
        </authorList>
    </citation>
    <scope>NUCLEOTIDE SEQUENCE [LARGE SCALE GENOMIC DNA]</scope>
    <source>
        <strain evidence="4">S2</strain>
        <tissue evidence="4">Leaf</tissue>
    </source>
</reference>
<dbReference type="AlphaFoldDB" id="A0A5N5H8Y1"/>
<evidence type="ECO:0000313" key="5">
    <source>
        <dbReference type="Proteomes" id="UP000327157"/>
    </source>
</evidence>
<protein>
    <submittedName>
        <fullName evidence="4">UDP-glycosyltransferase 92A1-like</fullName>
    </submittedName>
</protein>
<dbReference type="EMBL" id="SMOL01000231">
    <property type="protein sequence ID" value="KAB2623013.1"/>
    <property type="molecule type" value="Genomic_DNA"/>
</dbReference>
<evidence type="ECO:0000256" key="1">
    <source>
        <dbReference type="ARBA" id="ARBA00009995"/>
    </source>
</evidence>
<comment type="similarity">
    <text evidence="1">Belongs to the UDP-glycosyltransferase family.</text>
</comment>
<dbReference type="SUPFAM" id="SSF53756">
    <property type="entry name" value="UDP-Glycosyltransferase/glycogen phosphorylase"/>
    <property type="match status" value="2"/>
</dbReference>
<dbReference type="PANTHER" id="PTHR48047:SF107">
    <property type="entry name" value="UDP-GLYCOSYLTRANSFERASE 92A1-LIKE"/>
    <property type="match status" value="1"/>
</dbReference>
<feature type="compositionally biased region" description="Basic and acidic residues" evidence="3">
    <location>
        <begin position="169"/>
        <end position="199"/>
    </location>
</feature>
<proteinExistence type="inferred from homology"/>
<feature type="region of interest" description="Disordered" evidence="3">
    <location>
        <begin position="167"/>
        <end position="199"/>
    </location>
</feature>
<organism evidence="4 5">
    <name type="scientific">Pyrus ussuriensis x Pyrus communis</name>
    <dbReference type="NCBI Taxonomy" id="2448454"/>
    <lineage>
        <taxon>Eukaryota</taxon>
        <taxon>Viridiplantae</taxon>
        <taxon>Streptophyta</taxon>
        <taxon>Embryophyta</taxon>
        <taxon>Tracheophyta</taxon>
        <taxon>Spermatophyta</taxon>
        <taxon>Magnoliopsida</taxon>
        <taxon>eudicotyledons</taxon>
        <taxon>Gunneridae</taxon>
        <taxon>Pentapetalae</taxon>
        <taxon>rosids</taxon>
        <taxon>fabids</taxon>
        <taxon>Rosales</taxon>
        <taxon>Rosaceae</taxon>
        <taxon>Amygdaloideae</taxon>
        <taxon>Maleae</taxon>
        <taxon>Pyrus</taxon>
    </lineage>
</organism>
<dbReference type="PANTHER" id="PTHR48047">
    <property type="entry name" value="GLYCOSYLTRANSFERASE"/>
    <property type="match status" value="1"/>
</dbReference>
<comment type="caution">
    <text evidence="4">The sequence shown here is derived from an EMBL/GenBank/DDBJ whole genome shotgun (WGS) entry which is preliminary data.</text>
</comment>
<keyword evidence="5" id="KW-1185">Reference proteome</keyword>
<dbReference type="Proteomes" id="UP000327157">
    <property type="component" value="Chromosome 4"/>
</dbReference>
<dbReference type="Gene3D" id="3.40.50.2000">
    <property type="entry name" value="Glycogen Phosphorylase B"/>
    <property type="match status" value="1"/>
</dbReference>
<keyword evidence="2" id="KW-0328">Glycosyltransferase</keyword>
<name>A0A5N5H8Y1_9ROSA</name>
<keyword evidence="4" id="KW-0808">Transferase</keyword>
<dbReference type="OrthoDB" id="5835829at2759"/>
<gene>
    <name evidence="4" type="ORF">D8674_025195</name>
</gene>
<reference evidence="5" key="2">
    <citation type="submission" date="2019-10" db="EMBL/GenBank/DDBJ databases">
        <title>A de novo genome assembly of a pear dwarfing rootstock.</title>
        <authorList>
            <person name="Wang F."/>
            <person name="Wang J."/>
            <person name="Li S."/>
            <person name="Zhang Y."/>
            <person name="Fang M."/>
            <person name="Ma L."/>
            <person name="Zhao Y."/>
            <person name="Jiang S."/>
        </authorList>
    </citation>
    <scope>NUCLEOTIDE SEQUENCE [LARGE SCALE GENOMIC DNA]</scope>
</reference>
<reference evidence="4 5" key="1">
    <citation type="submission" date="2019-09" db="EMBL/GenBank/DDBJ databases">
        <authorList>
            <person name="Ou C."/>
        </authorList>
    </citation>
    <scope>NUCLEOTIDE SEQUENCE [LARGE SCALE GENOMIC DNA]</scope>
    <source>
        <strain evidence="4">S2</strain>
        <tissue evidence="4">Leaf</tissue>
    </source>
</reference>
<accession>A0A5N5H8Y1</accession>
<dbReference type="GO" id="GO:0035251">
    <property type="term" value="F:UDP-glucosyltransferase activity"/>
    <property type="evidence" value="ECO:0007669"/>
    <property type="project" value="TreeGrafter"/>
</dbReference>
<evidence type="ECO:0000256" key="2">
    <source>
        <dbReference type="ARBA" id="ARBA00022676"/>
    </source>
</evidence>
<evidence type="ECO:0000313" key="4">
    <source>
        <dbReference type="EMBL" id="KAB2623013.1"/>
    </source>
</evidence>
<evidence type="ECO:0000256" key="3">
    <source>
        <dbReference type="SAM" id="MobiDB-lite"/>
    </source>
</evidence>